<reference evidence="1 2" key="1">
    <citation type="submission" date="2012-02" db="EMBL/GenBank/DDBJ databases">
        <title>The Genome Sequence of Bacteroides nordii CL02T12C05.</title>
        <authorList>
            <consortium name="The Broad Institute Genome Sequencing Platform"/>
            <person name="Earl A."/>
            <person name="Ward D."/>
            <person name="Feldgarden M."/>
            <person name="Gevers D."/>
            <person name="Zitomersky N.L."/>
            <person name="Coyne M.J."/>
            <person name="Comstock L.E."/>
            <person name="Young S.K."/>
            <person name="Zeng Q."/>
            <person name="Gargeya S."/>
            <person name="Fitzgerald M."/>
            <person name="Haas B."/>
            <person name="Abouelleil A."/>
            <person name="Alvarado L."/>
            <person name="Arachchi H.M."/>
            <person name="Berlin A."/>
            <person name="Chapman S.B."/>
            <person name="Gearin G."/>
            <person name="Goldberg J."/>
            <person name="Griggs A."/>
            <person name="Gujja S."/>
            <person name="Hansen M."/>
            <person name="Heiman D."/>
            <person name="Howarth C."/>
            <person name="Larimer J."/>
            <person name="Lui A."/>
            <person name="MacDonald P.J.P."/>
            <person name="McCowen C."/>
            <person name="Montmayeur A."/>
            <person name="Murphy C."/>
            <person name="Neiman D."/>
            <person name="Pearson M."/>
            <person name="Priest M."/>
            <person name="Roberts A."/>
            <person name="Saif S."/>
            <person name="Shea T."/>
            <person name="Sisk P."/>
            <person name="Stolte C."/>
            <person name="Sykes S."/>
            <person name="Wortman J."/>
            <person name="Nusbaum C."/>
            <person name="Birren B."/>
        </authorList>
    </citation>
    <scope>NUCLEOTIDE SEQUENCE [LARGE SCALE GENOMIC DNA]</scope>
    <source>
        <strain evidence="1 2">CL02T12C05</strain>
    </source>
</reference>
<sequence length="112" mass="12982">MLEFVKTKRAPLYITLFLCNILMLKAHEIVYIPLCDGKNTISKIREPVMKSQSDWIKNVFEKGIYYCLPTYATEKYCAISHHENGTKKILFYLENYETIEIVGNGATLLFHG</sequence>
<name>I9S9V2_9BACE</name>
<evidence type="ECO:0000313" key="1">
    <source>
        <dbReference type="EMBL" id="EIY52203.1"/>
    </source>
</evidence>
<dbReference type="Proteomes" id="UP000003089">
    <property type="component" value="Unassembled WGS sequence"/>
</dbReference>
<dbReference type="eggNOG" id="COG5434">
    <property type="taxonomic scope" value="Bacteria"/>
</dbReference>
<gene>
    <name evidence="1" type="ORF">HMPREF1068_01750</name>
</gene>
<dbReference type="GeneID" id="69501452"/>
<dbReference type="AlphaFoldDB" id="I9S9V2"/>
<dbReference type="RefSeq" id="WP_007484784.1">
    <property type="nucleotide sequence ID" value="NZ_JH724314.1"/>
</dbReference>
<dbReference type="PATRIC" id="fig|997884.3.peg.1781"/>
<keyword evidence="2" id="KW-1185">Reference proteome</keyword>
<organism evidence="1 2">
    <name type="scientific">Bacteroides nordii CL02T12C05</name>
    <dbReference type="NCBI Taxonomy" id="997884"/>
    <lineage>
        <taxon>Bacteria</taxon>
        <taxon>Pseudomonadati</taxon>
        <taxon>Bacteroidota</taxon>
        <taxon>Bacteroidia</taxon>
        <taxon>Bacteroidales</taxon>
        <taxon>Bacteroidaceae</taxon>
        <taxon>Bacteroides</taxon>
    </lineage>
</organism>
<evidence type="ECO:0000313" key="2">
    <source>
        <dbReference type="Proteomes" id="UP000003089"/>
    </source>
</evidence>
<comment type="caution">
    <text evidence="1">The sequence shown here is derived from an EMBL/GenBank/DDBJ whole genome shotgun (WGS) entry which is preliminary data.</text>
</comment>
<dbReference type="HOGENOM" id="CLU_2140860_0_0_10"/>
<dbReference type="EMBL" id="AGXS01000015">
    <property type="protein sequence ID" value="EIY52203.1"/>
    <property type="molecule type" value="Genomic_DNA"/>
</dbReference>
<protein>
    <submittedName>
        <fullName evidence="1">Uncharacterized protein</fullName>
    </submittedName>
</protein>
<accession>I9S9V2</accession>
<dbReference type="STRING" id="997884.HMPREF1068_01750"/>
<proteinExistence type="predicted"/>